<dbReference type="InterPro" id="IPR050515">
    <property type="entry name" value="Beta-lactam/transpept"/>
</dbReference>
<evidence type="ECO:0000256" key="9">
    <source>
        <dbReference type="ARBA" id="ARBA00022960"/>
    </source>
</evidence>
<feature type="domain" description="Penicillin-binding protein transpeptidase" evidence="15">
    <location>
        <begin position="291"/>
        <end position="630"/>
    </location>
</feature>
<dbReference type="Pfam" id="PF03717">
    <property type="entry name" value="PBP_dimer"/>
    <property type="match status" value="1"/>
</dbReference>
<evidence type="ECO:0000256" key="12">
    <source>
        <dbReference type="ARBA" id="ARBA00023136"/>
    </source>
</evidence>
<proteinExistence type="predicted"/>
<dbReference type="PANTHER" id="PTHR30627:SF2">
    <property type="entry name" value="PEPTIDOGLYCAN D,D-TRANSPEPTIDASE MRDA"/>
    <property type="match status" value="1"/>
</dbReference>
<keyword evidence="10" id="KW-0573">Peptidoglycan synthesis</keyword>
<keyword evidence="13" id="KW-0961">Cell wall biogenesis/degradation</keyword>
<evidence type="ECO:0000256" key="7">
    <source>
        <dbReference type="ARBA" id="ARBA00022692"/>
    </source>
</evidence>
<keyword evidence="7 14" id="KW-0812">Transmembrane</keyword>
<dbReference type="GO" id="GO:0005886">
    <property type="term" value="C:plasma membrane"/>
    <property type="evidence" value="ECO:0007669"/>
    <property type="project" value="UniProtKB-SubCell"/>
</dbReference>
<dbReference type="FunFam" id="3.40.710.10:FF:000024">
    <property type="entry name" value="Penicillin-binding protein 2"/>
    <property type="match status" value="1"/>
</dbReference>
<keyword evidence="12 14" id="KW-0472">Membrane</keyword>
<comment type="subcellular location">
    <subcellularLocation>
        <location evidence="2">Cell membrane</location>
    </subcellularLocation>
    <subcellularLocation>
        <location evidence="1">Membrane</location>
        <topology evidence="1">Single-pass membrane protein</topology>
    </subcellularLocation>
</comment>
<dbReference type="PANTHER" id="PTHR30627">
    <property type="entry name" value="PEPTIDOGLYCAN D,D-TRANSPEPTIDASE"/>
    <property type="match status" value="1"/>
</dbReference>
<sequence>MFRSRARGRAGGRSKRLVRPDAKGLQLIQWETNERALFERQCRIILAFFLLVLAGYVLRLWYLQVLNGAHFREISESNRIRITAVRAPRGLIFDRNGTPLVENRPAYHLMLVREDIKAPEEVERILEELARICRRPLRELLDALEANKDKRPFEPIRLLEDLDRDALARLEARRLRLPGVYIEVEPKRSYRWNGTAAHLIGYLGEISEDELKDEAFRGYQAGEFIGKGGVEKTFEALLHGEAGWRQVEVDALGRQIRSLDEKLPIPGRNVWLTIDLDVQRTAEECLRDQIGAIVAVDPRTGEVLAMASSPAYDQEKFVRGMSTDEWKALINDISHPLLNRAIASSYPPGSTHKPFVALAALEEGVVDPTTEIFCPGWMQLGTRKFRCWRDWGHGHMNLYHAVVQSCDVYFYQVGLKLGVDTIAKYVKMFGFGQKTGIDLPGERSGLVPTREWKKTTKGIGWQKGETLAIAIGQGFNLVTPLQAAMAYAALANGGVLMEPRIVTRIEASSTADDHFLPSASPRRKLPVHRKNLDLISKALEGVVGHEHGTAHRIHVKGIRIAGKTGTAQVVRMPEGVSRKLLEKVVKDMHRDHAWFVGYAPADNPEIVVSVLVEHGGHGSSAAAPLAQKVILSYLGKRGLAGSVEGNDQKETVAEGPWAGD</sequence>
<dbReference type="STRING" id="1121391.SAMN02745206_03387"/>
<dbReference type="InterPro" id="IPR036138">
    <property type="entry name" value="PBP_dimer_sf"/>
</dbReference>
<protein>
    <submittedName>
        <fullName evidence="17">Peptidoglycan glycosyltransferase</fullName>
    </submittedName>
</protein>
<dbReference type="Gene3D" id="3.90.1310.10">
    <property type="entry name" value="Penicillin-binding protein 2a (Domain 2)"/>
    <property type="match status" value="1"/>
</dbReference>
<dbReference type="InterPro" id="IPR017790">
    <property type="entry name" value="Penicillin-binding_protein_2"/>
</dbReference>
<evidence type="ECO:0000256" key="5">
    <source>
        <dbReference type="ARBA" id="ARBA00022645"/>
    </source>
</evidence>
<evidence type="ECO:0000259" key="15">
    <source>
        <dbReference type="Pfam" id="PF00905"/>
    </source>
</evidence>
<dbReference type="Proteomes" id="UP000184076">
    <property type="component" value="Unassembled WGS sequence"/>
</dbReference>
<keyword evidence="9" id="KW-0133">Cell shape</keyword>
<dbReference type="GO" id="GO:0008360">
    <property type="term" value="P:regulation of cell shape"/>
    <property type="evidence" value="ECO:0007669"/>
    <property type="project" value="UniProtKB-KW"/>
</dbReference>
<dbReference type="NCBIfam" id="TIGR03423">
    <property type="entry name" value="pbp2_mrdA"/>
    <property type="match status" value="1"/>
</dbReference>
<evidence type="ECO:0000256" key="10">
    <source>
        <dbReference type="ARBA" id="ARBA00022984"/>
    </source>
</evidence>
<dbReference type="SUPFAM" id="SSF56601">
    <property type="entry name" value="beta-lactamase/transpeptidase-like"/>
    <property type="match status" value="1"/>
</dbReference>
<evidence type="ECO:0000256" key="3">
    <source>
        <dbReference type="ARBA" id="ARBA00022475"/>
    </source>
</evidence>
<reference evidence="18" key="1">
    <citation type="submission" date="2016-11" db="EMBL/GenBank/DDBJ databases">
        <authorList>
            <person name="Varghese N."/>
            <person name="Submissions S."/>
        </authorList>
    </citation>
    <scope>NUCLEOTIDE SEQUENCE [LARGE SCALE GENOMIC DNA]</scope>
    <source>
        <strain evidence="18">DSM 9756</strain>
    </source>
</reference>
<dbReference type="GO" id="GO:0009002">
    <property type="term" value="F:serine-type D-Ala-D-Ala carboxypeptidase activity"/>
    <property type="evidence" value="ECO:0007669"/>
    <property type="project" value="InterPro"/>
</dbReference>
<evidence type="ECO:0000256" key="8">
    <source>
        <dbReference type="ARBA" id="ARBA00022801"/>
    </source>
</evidence>
<keyword evidence="11 14" id="KW-1133">Transmembrane helix</keyword>
<dbReference type="RefSeq" id="WP_178372027.1">
    <property type="nucleotide sequence ID" value="NZ_FQVB01000046.1"/>
</dbReference>
<keyword evidence="18" id="KW-1185">Reference proteome</keyword>
<accession>A0A1M5HLJ2</accession>
<evidence type="ECO:0000256" key="4">
    <source>
        <dbReference type="ARBA" id="ARBA00022519"/>
    </source>
</evidence>
<evidence type="ECO:0000256" key="13">
    <source>
        <dbReference type="ARBA" id="ARBA00023316"/>
    </source>
</evidence>
<keyword evidence="4" id="KW-0997">Cell inner membrane</keyword>
<feature type="domain" description="Penicillin-binding protein dimerisation" evidence="16">
    <location>
        <begin position="86"/>
        <end position="258"/>
    </location>
</feature>
<dbReference type="GO" id="GO:0071555">
    <property type="term" value="P:cell wall organization"/>
    <property type="evidence" value="ECO:0007669"/>
    <property type="project" value="UniProtKB-KW"/>
</dbReference>
<dbReference type="InterPro" id="IPR005311">
    <property type="entry name" value="PBP_dimer"/>
</dbReference>
<keyword evidence="6" id="KW-0645">Protease</keyword>
<dbReference type="AlphaFoldDB" id="A0A1M5HLJ2"/>
<dbReference type="GO" id="GO:0016740">
    <property type="term" value="F:transferase activity"/>
    <property type="evidence" value="ECO:0007669"/>
    <property type="project" value="UniProtKB-KW"/>
</dbReference>
<keyword evidence="8" id="KW-0378">Hydrolase</keyword>
<dbReference type="SUPFAM" id="SSF56519">
    <property type="entry name" value="Penicillin binding protein dimerisation domain"/>
    <property type="match status" value="1"/>
</dbReference>
<keyword evidence="3" id="KW-1003">Cell membrane</keyword>
<dbReference type="GO" id="GO:0009252">
    <property type="term" value="P:peptidoglycan biosynthetic process"/>
    <property type="evidence" value="ECO:0007669"/>
    <property type="project" value="UniProtKB-KW"/>
</dbReference>
<dbReference type="Gene3D" id="3.40.710.10">
    <property type="entry name" value="DD-peptidase/beta-lactamase superfamily"/>
    <property type="match status" value="1"/>
</dbReference>
<evidence type="ECO:0000256" key="6">
    <source>
        <dbReference type="ARBA" id="ARBA00022670"/>
    </source>
</evidence>
<keyword evidence="17" id="KW-0808">Transferase</keyword>
<organism evidence="17 18">
    <name type="scientific">Desulfacinum infernum DSM 9756</name>
    <dbReference type="NCBI Taxonomy" id="1121391"/>
    <lineage>
        <taxon>Bacteria</taxon>
        <taxon>Pseudomonadati</taxon>
        <taxon>Thermodesulfobacteriota</taxon>
        <taxon>Syntrophobacteria</taxon>
        <taxon>Syntrophobacterales</taxon>
        <taxon>Syntrophobacteraceae</taxon>
        <taxon>Desulfacinum</taxon>
    </lineage>
</organism>
<dbReference type="GO" id="GO:0071972">
    <property type="term" value="F:peptidoglycan L,D-transpeptidase activity"/>
    <property type="evidence" value="ECO:0007669"/>
    <property type="project" value="TreeGrafter"/>
</dbReference>
<dbReference type="Gene3D" id="3.30.1390.30">
    <property type="entry name" value="Penicillin-binding protein 2a, domain 3"/>
    <property type="match status" value="1"/>
</dbReference>
<feature type="transmembrane region" description="Helical" evidence="14">
    <location>
        <begin position="44"/>
        <end position="62"/>
    </location>
</feature>
<evidence type="ECO:0000313" key="17">
    <source>
        <dbReference type="EMBL" id="SHG16836.1"/>
    </source>
</evidence>
<evidence type="ECO:0000256" key="14">
    <source>
        <dbReference type="SAM" id="Phobius"/>
    </source>
</evidence>
<evidence type="ECO:0000256" key="1">
    <source>
        <dbReference type="ARBA" id="ARBA00004167"/>
    </source>
</evidence>
<dbReference type="GO" id="GO:0006508">
    <property type="term" value="P:proteolysis"/>
    <property type="evidence" value="ECO:0007669"/>
    <property type="project" value="UniProtKB-KW"/>
</dbReference>
<name>A0A1M5HLJ2_9BACT</name>
<dbReference type="Pfam" id="PF00905">
    <property type="entry name" value="Transpeptidase"/>
    <property type="match status" value="1"/>
</dbReference>
<keyword evidence="5" id="KW-0121">Carboxypeptidase</keyword>
<dbReference type="GO" id="GO:0008658">
    <property type="term" value="F:penicillin binding"/>
    <property type="evidence" value="ECO:0007669"/>
    <property type="project" value="InterPro"/>
</dbReference>
<evidence type="ECO:0000313" key="18">
    <source>
        <dbReference type="Proteomes" id="UP000184076"/>
    </source>
</evidence>
<gene>
    <name evidence="17" type="ORF">SAMN02745206_03387</name>
</gene>
<evidence type="ECO:0000256" key="11">
    <source>
        <dbReference type="ARBA" id="ARBA00022989"/>
    </source>
</evidence>
<evidence type="ECO:0000259" key="16">
    <source>
        <dbReference type="Pfam" id="PF03717"/>
    </source>
</evidence>
<evidence type="ECO:0000256" key="2">
    <source>
        <dbReference type="ARBA" id="ARBA00004236"/>
    </source>
</evidence>
<dbReference type="InterPro" id="IPR012338">
    <property type="entry name" value="Beta-lactam/transpept-like"/>
</dbReference>
<dbReference type="InterPro" id="IPR001460">
    <property type="entry name" value="PCN-bd_Tpept"/>
</dbReference>
<dbReference type="EMBL" id="FQVB01000046">
    <property type="protein sequence ID" value="SHG16836.1"/>
    <property type="molecule type" value="Genomic_DNA"/>
</dbReference>